<evidence type="ECO:0000313" key="3">
    <source>
        <dbReference type="EMBL" id="KAJ8097856.1"/>
    </source>
</evidence>
<dbReference type="SMART" id="SM00582">
    <property type="entry name" value="RPR"/>
    <property type="match status" value="1"/>
</dbReference>
<dbReference type="InterPro" id="IPR008942">
    <property type="entry name" value="ENTH_VHS"/>
</dbReference>
<reference evidence="3" key="1">
    <citation type="submission" date="2023-03" db="EMBL/GenBank/DDBJ databases">
        <title>Near-Complete genome sequence of Lipomyces tetrasporous NRRL Y-64009, an oleaginous yeast capable of growing on lignocellulosic hydrolysates.</title>
        <authorList>
            <consortium name="Lawrence Berkeley National Laboratory"/>
            <person name="Jagtap S.S."/>
            <person name="Liu J.-J."/>
            <person name="Walukiewicz H.E."/>
            <person name="Pangilinan J."/>
            <person name="Lipzen A."/>
            <person name="Ahrendt S."/>
            <person name="Koriabine M."/>
            <person name="Cobaugh K."/>
            <person name="Salamov A."/>
            <person name="Yoshinaga Y."/>
            <person name="Ng V."/>
            <person name="Daum C."/>
            <person name="Grigoriev I.V."/>
            <person name="Slininger P.J."/>
            <person name="Dien B.S."/>
            <person name="Jin Y.-S."/>
            <person name="Rao C.V."/>
        </authorList>
    </citation>
    <scope>NUCLEOTIDE SEQUENCE</scope>
    <source>
        <strain evidence="3">NRRL Y-64009</strain>
    </source>
</reference>
<feature type="region of interest" description="Disordered" evidence="1">
    <location>
        <begin position="275"/>
        <end position="331"/>
    </location>
</feature>
<dbReference type="Gene3D" id="1.25.40.90">
    <property type="match status" value="1"/>
</dbReference>
<name>A0AAD7VQG3_9ASCO</name>
<dbReference type="GO" id="GO:0099122">
    <property type="term" value="F:RNA polymerase II C-terminal domain binding"/>
    <property type="evidence" value="ECO:0007669"/>
    <property type="project" value="InterPro"/>
</dbReference>
<dbReference type="CDD" id="cd17003">
    <property type="entry name" value="CID_Rtt103"/>
    <property type="match status" value="1"/>
</dbReference>
<dbReference type="Pfam" id="PF04818">
    <property type="entry name" value="CID"/>
    <property type="match status" value="1"/>
</dbReference>
<dbReference type="RefSeq" id="XP_056041306.1">
    <property type="nucleotide sequence ID" value="XM_056188470.1"/>
</dbReference>
<comment type="caution">
    <text evidence="3">The sequence shown here is derived from an EMBL/GenBank/DDBJ whole genome shotgun (WGS) entry which is preliminary data.</text>
</comment>
<dbReference type="Proteomes" id="UP001217417">
    <property type="component" value="Unassembled WGS sequence"/>
</dbReference>
<dbReference type="InterPro" id="IPR006569">
    <property type="entry name" value="CID_dom"/>
</dbReference>
<accession>A0AAD7VQG3</accession>
<dbReference type="PANTHER" id="PTHR12460:SF0">
    <property type="entry name" value="CID DOMAIN-CONTAINING PROTEIN-RELATED"/>
    <property type="match status" value="1"/>
</dbReference>
<evidence type="ECO:0000256" key="1">
    <source>
        <dbReference type="SAM" id="MobiDB-lite"/>
    </source>
</evidence>
<dbReference type="InterPro" id="IPR047883">
    <property type="entry name" value="Rtt103-like_CID"/>
</dbReference>
<dbReference type="GO" id="GO:0031124">
    <property type="term" value="P:mRNA 3'-end processing"/>
    <property type="evidence" value="ECO:0007669"/>
    <property type="project" value="InterPro"/>
</dbReference>
<dbReference type="AlphaFoldDB" id="A0AAD7VQG3"/>
<feature type="compositionally biased region" description="Polar residues" evidence="1">
    <location>
        <begin position="316"/>
        <end position="328"/>
    </location>
</feature>
<sequence length="361" mass="39802">MSYSEDVVISKLSSVNETQEAIVNIAQWVLFHRRYADQTVKTWAKALHDAPIHRKLGLIYLANEVVQQSRARKREEFLKAFSPAIAEALESAYRQCNADLQERIRRVVDVWRQRTVFSDEVLKEIESRLDDSDKKKPKQMGGGRRIGQGMSFGLGLPLDLAKLATAHSDVTSKANTLGEAVSGANKYYAAVTEADALPAPMEYASQIEKVLVSVNSALKASDEMLKTRQELIRQLESLLSVNKAALESETRQRDVLEEKKQKTLDLQKDVSDMILGNASEPSNDDPNNDSADSANSNKPVNEEDEIVVPDPVYQPLSDTGPSKDQAQALSGIEGLDPALVNFLSSLGEKDGTTTSSVQNLE</sequence>
<dbReference type="PANTHER" id="PTHR12460">
    <property type="entry name" value="CYCLIN-DEPENDENT KINASE INHIBITOR-RELATED PROTEIN"/>
    <property type="match status" value="1"/>
</dbReference>
<dbReference type="GeneID" id="80883636"/>
<feature type="compositionally biased region" description="Low complexity" evidence="1">
    <location>
        <begin position="288"/>
        <end position="297"/>
    </location>
</feature>
<gene>
    <name evidence="3" type="ORF">POJ06DRAFT_260302</name>
</gene>
<organism evidence="3 4">
    <name type="scientific">Lipomyces tetrasporus</name>
    <dbReference type="NCBI Taxonomy" id="54092"/>
    <lineage>
        <taxon>Eukaryota</taxon>
        <taxon>Fungi</taxon>
        <taxon>Dikarya</taxon>
        <taxon>Ascomycota</taxon>
        <taxon>Saccharomycotina</taxon>
        <taxon>Lipomycetes</taxon>
        <taxon>Lipomycetales</taxon>
        <taxon>Lipomycetaceae</taxon>
        <taxon>Lipomyces</taxon>
    </lineage>
</organism>
<keyword evidence="4" id="KW-1185">Reference proteome</keyword>
<evidence type="ECO:0000259" key="2">
    <source>
        <dbReference type="PROSITE" id="PS51391"/>
    </source>
</evidence>
<evidence type="ECO:0000313" key="4">
    <source>
        <dbReference type="Proteomes" id="UP001217417"/>
    </source>
</evidence>
<dbReference type="EMBL" id="JARPMG010000010">
    <property type="protein sequence ID" value="KAJ8097856.1"/>
    <property type="molecule type" value="Genomic_DNA"/>
</dbReference>
<dbReference type="PROSITE" id="PS51391">
    <property type="entry name" value="CID"/>
    <property type="match status" value="1"/>
</dbReference>
<protein>
    <submittedName>
        <fullName evidence="3">RNA polymerase II-binding domain-containing protein</fullName>
    </submittedName>
</protein>
<proteinExistence type="predicted"/>
<dbReference type="SUPFAM" id="SSF48464">
    <property type="entry name" value="ENTH/VHS domain"/>
    <property type="match status" value="1"/>
</dbReference>
<feature type="domain" description="CID" evidence="2">
    <location>
        <begin position="1"/>
        <end position="133"/>
    </location>
</feature>